<reference evidence="20" key="1">
    <citation type="submission" date="2025-08" db="UniProtKB">
        <authorList>
            <consortium name="Ensembl"/>
        </authorList>
    </citation>
    <scope>IDENTIFICATION</scope>
</reference>
<dbReference type="Gene3D" id="1.10.510.10">
    <property type="entry name" value="Transferase(Phosphotransferase) domain 1"/>
    <property type="match status" value="1"/>
</dbReference>
<dbReference type="GO" id="GO:0004712">
    <property type="term" value="F:protein serine/threonine/tyrosine kinase activity"/>
    <property type="evidence" value="ECO:0007669"/>
    <property type="project" value="UniProtKB-EC"/>
</dbReference>
<dbReference type="GO" id="GO:0005737">
    <property type="term" value="C:cytoplasm"/>
    <property type="evidence" value="ECO:0007669"/>
    <property type="project" value="TreeGrafter"/>
</dbReference>
<keyword evidence="13" id="KW-0829">Tyrosine-protein kinase</keyword>
<comment type="cofactor">
    <cofactor evidence="2">
        <name>Mg(2+)</name>
        <dbReference type="ChEBI" id="CHEBI:18420"/>
    </cofactor>
</comment>
<dbReference type="SUPFAM" id="SSF56112">
    <property type="entry name" value="Protein kinase-like (PK-like)"/>
    <property type="match status" value="1"/>
</dbReference>
<comment type="similarity">
    <text evidence="3">Belongs to the protein kinase superfamily. TKL Ser/Thr protein kinase family.</text>
</comment>
<evidence type="ECO:0000256" key="12">
    <source>
        <dbReference type="ARBA" id="ARBA00022842"/>
    </source>
</evidence>
<dbReference type="Ensembl" id="ENSLLET00000000500.1">
    <property type="protein sequence ID" value="ENSLLEP00000000478.1"/>
    <property type="gene ID" value="ENSLLEG00000000310.1"/>
</dbReference>
<feature type="region of interest" description="Disordered" evidence="18">
    <location>
        <begin position="1000"/>
        <end position="1036"/>
    </location>
</feature>
<dbReference type="FunFam" id="3.30.200.20:FF:000134">
    <property type="entry name" value="Dual specificity testis-specific protein kinase 2"/>
    <property type="match status" value="1"/>
</dbReference>
<feature type="domain" description="Protein kinase" evidence="19">
    <location>
        <begin position="327"/>
        <end position="582"/>
    </location>
</feature>
<evidence type="ECO:0000256" key="14">
    <source>
        <dbReference type="ARBA" id="ARBA00023211"/>
    </source>
</evidence>
<comment type="cofactor">
    <cofactor evidence="1">
        <name>Mn(2+)</name>
        <dbReference type="ChEBI" id="CHEBI:29035"/>
    </cofactor>
</comment>
<evidence type="ECO:0000256" key="17">
    <source>
        <dbReference type="ARBA" id="ARBA00051680"/>
    </source>
</evidence>
<comment type="catalytic activity">
    <reaction evidence="15">
        <text>L-seryl-[protein] + ATP = O-phospho-L-seryl-[protein] + ADP + H(+)</text>
        <dbReference type="Rhea" id="RHEA:17989"/>
        <dbReference type="Rhea" id="RHEA-COMP:9863"/>
        <dbReference type="Rhea" id="RHEA-COMP:11604"/>
        <dbReference type="ChEBI" id="CHEBI:15378"/>
        <dbReference type="ChEBI" id="CHEBI:29999"/>
        <dbReference type="ChEBI" id="CHEBI:30616"/>
        <dbReference type="ChEBI" id="CHEBI:83421"/>
        <dbReference type="ChEBI" id="CHEBI:456216"/>
        <dbReference type="EC" id="2.7.12.1"/>
    </reaction>
</comment>
<dbReference type="PANTHER" id="PTHR46485">
    <property type="entry name" value="LIM DOMAIN KINASE 1"/>
    <property type="match status" value="1"/>
</dbReference>
<dbReference type="GO" id="GO:0005634">
    <property type="term" value="C:nucleus"/>
    <property type="evidence" value="ECO:0007669"/>
    <property type="project" value="TreeGrafter"/>
</dbReference>
<dbReference type="InterPro" id="IPR050940">
    <property type="entry name" value="Actin_reg-Ser/Thr_kinase"/>
</dbReference>
<evidence type="ECO:0000256" key="15">
    <source>
        <dbReference type="ARBA" id="ARBA00049003"/>
    </source>
</evidence>
<comment type="catalytic activity">
    <reaction evidence="17">
        <text>L-tyrosyl-[protein] + ATP = O-phospho-L-tyrosyl-[protein] + ADP + H(+)</text>
        <dbReference type="Rhea" id="RHEA:10596"/>
        <dbReference type="Rhea" id="RHEA-COMP:10136"/>
        <dbReference type="Rhea" id="RHEA-COMP:20101"/>
        <dbReference type="ChEBI" id="CHEBI:15378"/>
        <dbReference type="ChEBI" id="CHEBI:30616"/>
        <dbReference type="ChEBI" id="CHEBI:46858"/>
        <dbReference type="ChEBI" id="CHEBI:61978"/>
        <dbReference type="ChEBI" id="CHEBI:456216"/>
        <dbReference type="EC" id="2.7.12.1"/>
    </reaction>
</comment>
<evidence type="ECO:0000256" key="18">
    <source>
        <dbReference type="SAM" id="MobiDB-lite"/>
    </source>
</evidence>
<evidence type="ECO:0000256" key="6">
    <source>
        <dbReference type="ARBA" id="ARBA00022553"/>
    </source>
</evidence>
<evidence type="ECO:0000313" key="20">
    <source>
        <dbReference type="Ensembl" id="ENSLLEP00000000478.1"/>
    </source>
</evidence>
<gene>
    <name evidence="20" type="primary">TESK1</name>
</gene>
<evidence type="ECO:0000256" key="2">
    <source>
        <dbReference type="ARBA" id="ARBA00001946"/>
    </source>
</evidence>
<keyword evidence="7" id="KW-0808">Transferase</keyword>
<name>A0A8C5LQA9_9ANUR</name>
<dbReference type="InterPro" id="IPR011009">
    <property type="entry name" value="Kinase-like_dom_sf"/>
</dbReference>
<feature type="region of interest" description="Disordered" evidence="18">
    <location>
        <begin position="803"/>
        <end position="840"/>
    </location>
</feature>
<feature type="region of interest" description="Disordered" evidence="18">
    <location>
        <begin position="882"/>
        <end position="912"/>
    </location>
</feature>
<dbReference type="GO" id="GO:0046872">
    <property type="term" value="F:metal ion binding"/>
    <property type="evidence" value="ECO:0007669"/>
    <property type="project" value="UniProtKB-KW"/>
</dbReference>
<evidence type="ECO:0000256" key="16">
    <source>
        <dbReference type="ARBA" id="ARBA00049308"/>
    </source>
</evidence>
<dbReference type="GO" id="GO:0004713">
    <property type="term" value="F:protein tyrosine kinase activity"/>
    <property type="evidence" value="ECO:0007669"/>
    <property type="project" value="UniProtKB-KW"/>
</dbReference>
<dbReference type="AlphaFoldDB" id="A0A8C5LQA9"/>
<comment type="catalytic activity">
    <reaction evidence="16">
        <text>L-threonyl-[protein] + ATP = O-phospho-L-threonyl-[protein] + ADP + H(+)</text>
        <dbReference type="Rhea" id="RHEA:46608"/>
        <dbReference type="Rhea" id="RHEA-COMP:11060"/>
        <dbReference type="Rhea" id="RHEA-COMP:11605"/>
        <dbReference type="ChEBI" id="CHEBI:15378"/>
        <dbReference type="ChEBI" id="CHEBI:30013"/>
        <dbReference type="ChEBI" id="CHEBI:30616"/>
        <dbReference type="ChEBI" id="CHEBI:61977"/>
        <dbReference type="ChEBI" id="CHEBI:456216"/>
        <dbReference type="EC" id="2.7.12.1"/>
    </reaction>
</comment>
<dbReference type="GO" id="GO:0051496">
    <property type="term" value="P:positive regulation of stress fiber assembly"/>
    <property type="evidence" value="ECO:0007669"/>
    <property type="project" value="TreeGrafter"/>
</dbReference>
<evidence type="ECO:0000259" key="19">
    <source>
        <dbReference type="PROSITE" id="PS50011"/>
    </source>
</evidence>
<dbReference type="InterPro" id="IPR008266">
    <property type="entry name" value="Tyr_kinase_AS"/>
</dbReference>
<evidence type="ECO:0000256" key="7">
    <source>
        <dbReference type="ARBA" id="ARBA00022679"/>
    </source>
</evidence>
<proteinExistence type="inferred from homology"/>
<keyword evidence="11" id="KW-0067">ATP-binding</keyword>
<keyword evidence="8" id="KW-0479">Metal-binding</keyword>
<evidence type="ECO:0000256" key="4">
    <source>
        <dbReference type="ARBA" id="ARBA00013203"/>
    </source>
</evidence>
<protein>
    <recommendedName>
        <fullName evidence="4">dual-specificity kinase</fullName>
        <ecNumber evidence="4">2.7.12.1</ecNumber>
    </recommendedName>
</protein>
<evidence type="ECO:0000256" key="5">
    <source>
        <dbReference type="ARBA" id="ARBA00022527"/>
    </source>
</evidence>
<evidence type="ECO:0000256" key="13">
    <source>
        <dbReference type="ARBA" id="ARBA00023137"/>
    </source>
</evidence>
<evidence type="ECO:0000256" key="9">
    <source>
        <dbReference type="ARBA" id="ARBA00022741"/>
    </source>
</evidence>
<keyword evidence="21" id="KW-1185">Reference proteome</keyword>
<accession>A0A8C5LQA9</accession>
<dbReference type="Pfam" id="PF07714">
    <property type="entry name" value="PK_Tyr_Ser-Thr"/>
    <property type="match status" value="1"/>
</dbReference>
<evidence type="ECO:0000256" key="11">
    <source>
        <dbReference type="ARBA" id="ARBA00022840"/>
    </source>
</evidence>
<sequence length="1163" mass="126073">MLLPARSVPGTSASCCWLGLSLAPRRLAAGSVCPWHLGVLLPARSVPGTSACCCRLGLSLAPRCVAAGSVCPWHLGVLLPARSVPGTSACCCRVGLSLAPRRVAGGSVCPWHLGVLLAARSVPGTSASCCRLGLFLAPRRLAAGSVCSWHLGVLLPARSVPGISACCYRLGLSLAPRRVAGGSVCPWHLGVLLPARSVPGISACCCRLGLSLAPRRVAGGSVCPWHLGVLLAARSGPGTSACCWRLGLAPWRVAGGSVWHLGMLLPDRSVPGTSACCCWLGLSLCVCVCCWRIGLSLAPRCVAGGSVCHGCLDVRPLHFSFREAIRWHEIPGGSHVLFSKLHPVRHRQSGQIMVLKMNKMISNRANMLREVQLMNRLCHPNILRFMGVCVQQGQLHALTEYINGGNLEQLLQGSEPLSWTVRIKLSLDIAKGLHYLHSKGVFHRDLTSKNCLVKCDENGYTAVVGDFGLAEKIPEHSQTEPLTVVGSPYWMAPEVLRGDFYNEKADVFAFGVILCEIIARIPADPDYMPRTEDFGLDIKAFRDLVEAGCPPSFLQLTFHCCRMSPDARPSFCDVSKRLEGVLESVEERKVTGPFRTSQSLEVVQKGPSRGCPDLILLSDNPQRAWDFPAPPDQRLSRSQSDMFSPQPVLGLSSQDLCDDLLPDTTARVNPFSQREDLKGGRIKLFDTPSKSVISLTFDLPPPLSYQHSSPITPEPIVEAQCDFSQVSSRLRRCRSLPSSPETSRREIPCQFSTPVQRAVRGAAQKQERLHWEPDFVNSEEADQNHMDEALKMNRVLQESCRNAPGIEGQLDDPTQTPGGKSMFRSSASTPIAKTADERDRVLPSVSVDPQVQETEMLPVKRGDRFVDEVVKVPIERCSLQWNGDTAAEGPGSQRKDHRRTEKKPKAKSVKASRALEHVLNNFLPDHGSDGSHRLSADSPNTRVTVWNGLLKPDAENVQITPRVDNPGKGEPMDCSSSPESTENSFCQRLPQLATNRSFLVSSPLPHSSSSSTSSSRSPSPPVSGWHRTPSEAPSRLSVADNNNVVCSKPIRWVGVLHPSPMGSLEGNLWEGRLPGLGCEGGESGSTVPLHASSSSVLEHEETVSCPACCLGGFSFISVCRRPPPDTSRYQNLNCEASRELIHTAPRLGTDRSGPSRKLPEAQT</sequence>
<dbReference type="GO" id="GO:0004674">
    <property type="term" value="F:protein serine/threonine kinase activity"/>
    <property type="evidence" value="ECO:0007669"/>
    <property type="project" value="UniProtKB-KW"/>
</dbReference>
<evidence type="ECO:0000256" key="8">
    <source>
        <dbReference type="ARBA" id="ARBA00022723"/>
    </source>
</evidence>
<dbReference type="InterPro" id="IPR001245">
    <property type="entry name" value="Ser-Thr/Tyr_kinase_cat_dom"/>
</dbReference>
<dbReference type="PROSITE" id="PS50011">
    <property type="entry name" value="PROTEIN_KINASE_DOM"/>
    <property type="match status" value="1"/>
</dbReference>
<keyword evidence="14" id="KW-0464">Manganese</keyword>
<keyword evidence="9" id="KW-0547">Nucleotide-binding</keyword>
<dbReference type="Proteomes" id="UP000694569">
    <property type="component" value="Unplaced"/>
</dbReference>
<feature type="region of interest" description="Disordered" evidence="18">
    <location>
        <begin position="956"/>
        <end position="985"/>
    </location>
</feature>
<feature type="region of interest" description="Disordered" evidence="18">
    <location>
        <begin position="1143"/>
        <end position="1163"/>
    </location>
</feature>
<evidence type="ECO:0000256" key="3">
    <source>
        <dbReference type="ARBA" id="ARBA00005843"/>
    </source>
</evidence>
<keyword evidence="5" id="KW-0723">Serine/threonine-protein kinase</keyword>
<feature type="compositionally biased region" description="Low complexity" evidence="18">
    <location>
        <begin position="1001"/>
        <end position="1017"/>
    </location>
</feature>
<dbReference type="PANTHER" id="PTHR46485:SF3">
    <property type="entry name" value="DUAL SPECIFICITY TESTIS-SPECIFIC PROTEIN KINASE 1"/>
    <property type="match status" value="1"/>
</dbReference>
<reference evidence="20" key="2">
    <citation type="submission" date="2025-09" db="UniProtKB">
        <authorList>
            <consortium name="Ensembl"/>
        </authorList>
    </citation>
    <scope>IDENTIFICATION</scope>
</reference>
<dbReference type="GO" id="GO:0030036">
    <property type="term" value="P:actin cytoskeleton organization"/>
    <property type="evidence" value="ECO:0007669"/>
    <property type="project" value="TreeGrafter"/>
</dbReference>
<evidence type="ECO:0000256" key="10">
    <source>
        <dbReference type="ARBA" id="ARBA00022777"/>
    </source>
</evidence>
<feature type="compositionally biased region" description="Basic residues" evidence="18">
    <location>
        <begin position="895"/>
        <end position="910"/>
    </location>
</feature>
<dbReference type="InterPro" id="IPR000719">
    <property type="entry name" value="Prot_kinase_dom"/>
</dbReference>
<dbReference type="PRINTS" id="PR00109">
    <property type="entry name" value="TYRKINASE"/>
</dbReference>
<evidence type="ECO:0000313" key="21">
    <source>
        <dbReference type="Proteomes" id="UP000694569"/>
    </source>
</evidence>
<feature type="compositionally biased region" description="Polar residues" evidence="18">
    <location>
        <begin position="812"/>
        <end position="831"/>
    </location>
</feature>
<dbReference type="GO" id="GO:0005524">
    <property type="term" value="F:ATP binding"/>
    <property type="evidence" value="ECO:0007669"/>
    <property type="project" value="UniProtKB-KW"/>
</dbReference>
<dbReference type="Gene3D" id="3.30.200.20">
    <property type="entry name" value="Phosphorylase Kinase, domain 1"/>
    <property type="match status" value="1"/>
</dbReference>
<keyword evidence="10" id="KW-0418">Kinase</keyword>
<dbReference type="EC" id="2.7.12.1" evidence="4"/>
<dbReference type="FunFam" id="1.10.510.10:FF:000202">
    <property type="entry name" value="Dual specificity testis-specific protein kinase 2"/>
    <property type="match status" value="1"/>
</dbReference>
<dbReference type="OrthoDB" id="20134at2759"/>
<feature type="compositionally biased region" description="Polar residues" evidence="18">
    <location>
        <begin position="974"/>
        <end position="985"/>
    </location>
</feature>
<keyword evidence="12" id="KW-0460">Magnesium</keyword>
<evidence type="ECO:0000256" key="1">
    <source>
        <dbReference type="ARBA" id="ARBA00001936"/>
    </source>
</evidence>
<dbReference type="GeneTree" id="ENSGT00940000157807"/>
<keyword evidence="6" id="KW-0597">Phosphoprotein</keyword>
<organism evidence="20 21">
    <name type="scientific">Leptobrachium leishanense</name>
    <name type="common">Leishan spiny toad</name>
    <dbReference type="NCBI Taxonomy" id="445787"/>
    <lineage>
        <taxon>Eukaryota</taxon>
        <taxon>Metazoa</taxon>
        <taxon>Chordata</taxon>
        <taxon>Craniata</taxon>
        <taxon>Vertebrata</taxon>
        <taxon>Euteleostomi</taxon>
        <taxon>Amphibia</taxon>
        <taxon>Batrachia</taxon>
        <taxon>Anura</taxon>
        <taxon>Pelobatoidea</taxon>
        <taxon>Megophryidae</taxon>
        <taxon>Leptobrachium</taxon>
    </lineage>
</organism>
<dbReference type="PROSITE" id="PS00109">
    <property type="entry name" value="PROTEIN_KINASE_TYR"/>
    <property type="match status" value="1"/>
</dbReference>